<dbReference type="InterPro" id="IPR001900">
    <property type="entry name" value="RNase_II/R"/>
</dbReference>
<comment type="subcellular location">
    <subcellularLocation>
        <location evidence="2 8">Cytoplasm</location>
    </subcellularLocation>
</comment>
<evidence type="ECO:0000256" key="5">
    <source>
        <dbReference type="ARBA" id="ARBA00022801"/>
    </source>
</evidence>
<evidence type="ECO:0000256" key="1">
    <source>
        <dbReference type="ARBA" id="ARBA00001849"/>
    </source>
</evidence>
<dbReference type="Gene3D" id="2.40.50.140">
    <property type="entry name" value="Nucleic acid-binding proteins"/>
    <property type="match status" value="2"/>
</dbReference>
<comment type="similarity">
    <text evidence="8">Belongs to the RNR ribonuclease family. RNase R subfamily.</text>
</comment>
<dbReference type="PROSITE" id="PS50126">
    <property type="entry name" value="S1"/>
    <property type="match status" value="1"/>
</dbReference>
<evidence type="ECO:0000256" key="3">
    <source>
        <dbReference type="ARBA" id="ARBA00022490"/>
    </source>
</evidence>
<dbReference type="InterPro" id="IPR040476">
    <property type="entry name" value="CSD2"/>
</dbReference>
<keyword evidence="7 8" id="KW-0694">RNA-binding</keyword>
<dbReference type="GO" id="GO:0008859">
    <property type="term" value="F:exoribonuclease II activity"/>
    <property type="evidence" value="ECO:0007669"/>
    <property type="project" value="UniProtKB-UniRule"/>
</dbReference>
<dbReference type="SMART" id="SM00955">
    <property type="entry name" value="RNB"/>
    <property type="match status" value="1"/>
</dbReference>
<dbReference type="Pfam" id="PF08206">
    <property type="entry name" value="OB_RNB"/>
    <property type="match status" value="1"/>
</dbReference>
<dbReference type="SUPFAM" id="SSF50249">
    <property type="entry name" value="Nucleic acid-binding proteins"/>
    <property type="match status" value="4"/>
</dbReference>
<dbReference type="Pfam" id="PF00575">
    <property type="entry name" value="S1"/>
    <property type="match status" value="1"/>
</dbReference>
<dbReference type="InterPro" id="IPR022966">
    <property type="entry name" value="RNase_II/R_CS"/>
</dbReference>
<dbReference type="SMART" id="SM00316">
    <property type="entry name" value="S1"/>
    <property type="match status" value="2"/>
</dbReference>
<dbReference type="InterPro" id="IPR012340">
    <property type="entry name" value="NA-bd_OB-fold"/>
</dbReference>
<dbReference type="InterPro" id="IPR004476">
    <property type="entry name" value="RNase_II/RNase_R"/>
</dbReference>
<dbReference type="HAMAP" id="MF_01895">
    <property type="entry name" value="RNase_R"/>
    <property type="match status" value="1"/>
</dbReference>
<evidence type="ECO:0000256" key="4">
    <source>
        <dbReference type="ARBA" id="ARBA00022722"/>
    </source>
</evidence>
<keyword evidence="4 8" id="KW-0540">Nuclease</keyword>
<keyword evidence="3 8" id="KW-0963">Cytoplasm</keyword>
<evidence type="ECO:0000313" key="11">
    <source>
        <dbReference type="Proteomes" id="UP000228809"/>
    </source>
</evidence>
<dbReference type="NCBIfam" id="TIGR00358">
    <property type="entry name" value="3_prime_RNase"/>
    <property type="match status" value="1"/>
</dbReference>
<dbReference type="InterPro" id="IPR013223">
    <property type="entry name" value="RNase_B_OB_dom"/>
</dbReference>
<dbReference type="CDD" id="cd04471">
    <property type="entry name" value="S1_RNase_R"/>
    <property type="match status" value="1"/>
</dbReference>
<accession>A0A2M6WEW9</accession>
<evidence type="ECO:0000256" key="6">
    <source>
        <dbReference type="ARBA" id="ARBA00022839"/>
    </source>
</evidence>
<dbReference type="Pfam" id="PF17876">
    <property type="entry name" value="CSD2"/>
    <property type="match status" value="1"/>
</dbReference>
<comment type="function">
    <text evidence="8">3'-5' exoribonuclease that releases 5'-nucleoside monophosphates and is involved in maturation of structured RNAs.</text>
</comment>
<dbReference type="InterPro" id="IPR003029">
    <property type="entry name" value="S1_domain"/>
</dbReference>
<dbReference type="Pfam" id="PF00773">
    <property type="entry name" value="RNB"/>
    <property type="match status" value="1"/>
</dbReference>
<sequence length="641" mass="72864">MLYCAAMTNEFEGIISVTARGTGYVPFEGHEQDIEIATENLNTALNKDLVSVRLLPQKKNGRVQGEVTAILSRSKDAFVGVLEKRKEGYFLSADDNRMYADIHIADIDGAKEGDKLYVRITSWETQDAYPEGEILRVIGRHGEHNVEMEAIVLEHNFDTRFPESVTQEAEALAKKRAITKDDIESRRDFRDTLTLTIDPVDAKDFDDALSFKQLDNGNIEVGIHIADVTHYVEPGSAIDEEAQRRGTSIYLVDRTIPMLPEILSNDICSLREGEDRLAFAAVFTFNEKHEVVTRWFGRTVIHSNKRFSYEEAQSVLNTNEGPYAHELKTLNTIAYALREKRRREGSIGFEQDEVKFTLDEKGNPTGVYVKERTNTNLLIEDFMLLANKAVAEYIHELGKGKKELLFIYRIHDVPKEEKIDELGVFVRAMGYDFETKKGSVTPEAINSLLKQIEGAPEEKLIQLATIRSMAKAVYSTKNIGHFSLSFKHYTHFTSPIRRYPDIMVHRILWSHLDGSPIPQDELRRYQRLAIESSQREIEAVEAERDSTKYMQVKFMLGKIGQEFDATISGLTDFGMFVEENESKAEGLIRFADMDDYYTLKDGGYVISGEKKGKEFTLGDSVRVKLIAADLESKRLSFALLK</sequence>
<dbReference type="Proteomes" id="UP000228809">
    <property type="component" value="Unassembled WGS sequence"/>
</dbReference>
<protein>
    <recommendedName>
        <fullName evidence="8">Ribonuclease R</fullName>
        <shortName evidence="8">RNase R</shortName>
        <ecNumber evidence="8">3.1.13.1</ecNumber>
    </recommendedName>
</protein>
<dbReference type="NCBIfam" id="TIGR02063">
    <property type="entry name" value="RNase_R"/>
    <property type="match status" value="1"/>
</dbReference>
<evidence type="ECO:0000256" key="7">
    <source>
        <dbReference type="ARBA" id="ARBA00022884"/>
    </source>
</evidence>
<evidence type="ECO:0000313" key="10">
    <source>
        <dbReference type="EMBL" id="PIT91338.1"/>
    </source>
</evidence>
<comment type="caution">
    <text evidence="10">The sequence shown here is derived from an EMBL/GenBank/DDBJ whole genome shotgun (WGS) entry which is preliminary data.</text>
</comment>
<dbReference type="GO" id="GO:0005829">
    <property type="term" value="C:cytosol"/>
    <property type="evidence" value="ECO:0007669"/>
    <property type="project" value="TreeGrafter"/>
</dbReference>
<proteinExistence type="inferred from homology"/>
<keyword evidence="6 8" id="KW-0269">Exonuclease</keyword>
<reference evidence="11" key="1">
    <citation type="submission" date="2017-09" db="EMBL/GenBank/DDBJ databases">
        <title>Depth-based differentiation of microbial function through sediment-hosted aquifers and enrichment of novel symbionts in the deep terrestrial subsurface.</title>
        <authorList>
            <person name="Probst A.J."/>
            <person name="Ladd B."/>
            <person name="Jarett J.K."/>
            <person name="Geller-Mcgrath D.E."/>
            <person name="Sieber C.M.K."/>
            <person name="Emerson J.B."/>
            <person name="Anantharaman K."/>
            <person name="Thomas B.C."/>
            <person name="Malmstrom R."/>
            <person name="Stieglmeier M."/>
            <person name="Klingl A."/>
            <person name="Woyke T."/>
            <person name="Ryan C.M."/>
            <person name="Banfield J.F."/>
        </authorList>
    </citation>
    <scope>NUCLEOTIDE SEQUENCE [LARGE SCALE GENOMIC DNA]</scope>
</reference>
<organism evidence="10 11">
    <name type="scientific">Candidatus Kaiserbacteria bacterium CG10_big_fil_rev_8_21_14_0_10_49_17</name>
    <dbReference type="NCBI Taxonomy" id="1974609"/>
    <lineage>
        <taxon>Bacteria</taxon>
        <taxon>Candidatus Kaiseribacteriota</taxon>
    </lineage>
</organism>
<dbReference type="PROSITE" id="PS01175">
    <property type="entry name" value="RIBONUCLEASE_II"/>
    <property type="match status" value="1"/>
</dbReference>
<evidence type="ECO:0000256" key="2">
    <source>
        <dbReference type="ARBA" id="ARBA00004496"/>
    </source>
</evidence>
<dbReference type="GO" id="GO:0006402">
    <property type="term" value="P:mRNA catabolic process"/>
    <property type="evidence" value="ECO:0007669"/>
    <property type="project" value="TreeGrafter"/>
</dbReference>
<name>A0A2M6WEW9_9BACT</name>
<dbReference type="EC" id="3.1.13.1" evidence="8"/>
<dbReference type="InterPro" id="IPR050180">
    <property type="entry name" value="RNR_Ribonuclease"/>
</dbReference>
<dbReference type="PANTHER" id="PTHR23355">
    <property type="entry name" value="RIBONUCLEASE"/>
    <property type="match status" value="1"/>
</dbReference>
<feature type="domain" description="S1 motif" evidence="9">
    <location>
        <begin position="560"/>
        <end position="640"/>
    </location>
</feature>
<keyword evidence="5 8" id="KW-0378">Hydrolase</keyword>
<dbReference type="InterPro" id="IPR011805">
    <property type="entry name" value="RNase_R"/>
</dbReference>
<evidence type="ECO:0000259" key="9">
    <source>
        <dbReference type="PROSITE" id="PS50126"/>
    </source>
</evidence>
<dbReference type="GO" id="GO:0003723">
    <property type="term" value="F:RNA binding"/>
    <property type="evidence" value="ECO:0007669"/>
    <property type="project" value="UniProtKB-UniRule"/>
</dbReference>
<gene>
    <name evidence="8 10" type="primary">rnr</name>
    <name evidence="10" type="ORF">COU17_00910</name>
</gene>
<comment type="catalytic activity">
    <reaction evidence="1 8">
        <text>Exonucleolytic cleavage in the 3'- to 5'-direction to yield nucleoside 5'-phosphates.</text>
        <dbReference type="EC" id="3.1.13.1"/>
    </reaction>
</comment>
<evidence type="ECO:0000256" key="8">
    <source>
        <dbReference type="HAMAP-Rule" id="MF_01895"/>
    </source>
</evidence>
<dbReference type="AlphaFoldDB" id="A0A2M6WEW9"/>
<dbReference type="PANTHER" id="PTHR23355:SF9">
    <property type="entry name" value="DIS3-LIKE EXONUCLEASE 2"/>
    <property type="match status" value="1"/>
</dbReference>
<dbReference type="EMBL" id="PFBJ01000004">
    <property type="protein sequence ID" value="PIT91338.1"/>
    <property type="molecule type" value="Genomic_DNA"/>
</dbReference>